<reference evidence="1 2" key="1">
    <citation type="journal article" date="2019" name="Plant Biotechnol. J.">
        <title>The red bayberry genome and genetic basis of sex determination.</title>
        <authorList>
            <person name="Jia H.M."/>
            <person name="Jia H.J."/>
            <person name="Cai Q.L."/>
            <person name="Wang Y."/>
            <person name="Zhao H.B."/>
            <person name="Yang W.F."/>
            <person name="Wang G.Y."/>
            <person name="Li Y.H."/>
            <person name="Zhan D.L."/>
            <person name="Shen Y.T."/>
            <person name="Niu Q.F."/>
            <person name="Chang L."/>
            <person name="Qiu J."/>
            <person name="Zhao L."/>
            <person name="Xie H.B."/>
            <person name="Fu W.Y."/>
            <person name="Jin J."/>
            <person name="Li X.W."/>
            <person name="Jiao Y."/>
            <person name="Zhou C.C."/>
            <person name="Tu T."/>
            <person name="Chai C.Y."/>
            <person name="Gao J.L."/>
            <person name="Fan L.J."/>
            <person name="van de Weg E."/>
            <person name="Wang J.Y."/>
            <person name="Gao Z.S."/>
        </authorList>
    </citation>
    <scope>NUCLEOTIDE SEQUENCE [LARGE SCALE GENOMIC DNA]</scope>
    <source>
        <tissue evidence="1">Leaves</tissue>
    </source>
</reference>
<dbReference type="EMBL" id="RXIC02000025">
    <property type="protein sequence ID" value="KAB1207898.1"/>
    <property type="molecule type" value="Genomic_DNA"/>
</dbReference>
<gene>
    <name evidence="1" type="ORF">CJ030_MR7G024260</name>
</gene>
<name>A0A6A1V7M7_9ROSI</name>
<sequence length="107" mass="12622">MSFTYLQTDDYVWKLLEILVQQPKKELHLYAVHSIENPILAEEDEIEDIYKECAFDGVFDRDGDRVGEEESDAFNLHADKEDGKIRYLNSKEMGRKMIMRLMGMMKL</sequence>
<comment type="caution">
    <text evidence="1">The sequence shown here is derived from an EMBL/GenBank/DDBJ whole genome shotgun (WGS) entry which is preliminary data.</text>
</comment>
<dbReference type="Proteomes" id="UP000516437">
    <property type="component" value="Chromosome 7"/>
</dbReference>
<organism evidence="1 2">
    <name type="scientific">Morella rubra</name>
    <name type="common">Chinese bayberry</name>
    <dbReference type="NCBI Taxonomy" id="262757"/>
    <lineage>
        <taxon>Eukaryota</taxon>
        <taxon>Viridiplantae</taxon>
        <taxon>Streptophyta</taxon>
        <taxon>Embryophyta</taxon>
        <taxon>Tracheophyta</taxon>
        <taxon>Spermatophyta</taxon>
        <taxon>Magnoliopsida</taxon>
        <taxon>eudicotyledons</taxon>
        <taxon>Gunneridae</taxon>
        <taxon>Pentapetalae</taxon>
        <taxon>rosids</taxon>
        <taxon>fabids</taxon>
        <taxon>Fagales</taxon>
        <taxon>Myricaceae</taxon>
        <taxon>Morella</taxon>
    </lineage>
</organism>
<proteinExistence type="predicted"/>
<protein>
    <submittedName>
        <fullName evidence="1">Uncharacterized protein</fullName>
    </submittedName>
</protein>
<evidence type="ECO:0000313" key="1">
    <source>
        <dbReference type="EMBL" id="KAB1207898.1"/>
    </source>
</evidence>
<dbReference type="AlphaFoldDB" id="A0A6A1V7M7"/>
<keyword evidence="2" id="KW-1185">Reference proteome</keyword>
<accession>A0A6A1V7M7</accession>
<evidence type="ECO:0000313" key="2">
    <source>
        <dbReference type="Proteomes" id="UP000516437"/>
    </source>
</evidence>